<accession>A0Y7P1</accession>
<dbReference type="InterPro" id="IPR029063">
    <property type="entry name" value="SAM-dependent_MTases_sf"/>
</dbReference>
<comment type="caution">
    <text evidence="2">The sequence shown here is derived from an EMBL/GenBank/DDBJ whole genome shotgun (WGS) entry which is preliminary data.</text>
</comment>
<feature type="domain" description="Methyltransferase type 11" evidence="1">
    <location>
        <begin position="2"/>
        <end position="93"/>
    </location>
</feature>
<keyword evidence="3" id="KW-1185">Reference proteome</keyword>
<organism evidence="2 3">
    <name type="scientific">marine gamma proteobacterium HTCC2143</name>
    <dbReference type="NCBI Taxonomy" id="247633"/>
    <lineage>
        <taxon>Bacteria</taxon>
        <taxon>Pseudomonadati</taxon>
        <taxon>Pseudomonadota</taxon>
        <taxon>Gammaproteobacteria</taxon>
        <taxon>Cellvibrionales</taxon>
        <taxon>Spongiibacteraceae</taxon>
        <taxon>BD1-7 clade</taxon>
    </lineage>
</organism>
<dbReference type="Gene3D" id="3.40.50.150">
    <property type="entry name" value="Vaccinia Virus protein VP39"/>
    <property type="match status" value="1"/>
</dbReference>
<dbReference type="InterPro" id="IPR013216">
    <property type="entry name" value="Methyltransf_11"/>
</dbReference>
<dbReference type="PANTHER" id="PTHR45036:SF1">
    <property type="entry name" value="METHYLTRANSFERASE LIKE 7A"/>
    <property type="match status" value="1"/>
</dbReference>
<sequence length="163" mass="18314">MGSGLNIPFYDTDKVEMVWGLEPSEGMRRKARNRVKAAPFSLQWLGLPGEQIPLDANSADTIVLTYTLCTIPDWNAALQQMRRVLKPGGKLLFSEHGKAPDEAIRRWQNRINPYWGKMAGGCHLNRDIPALLTAGGFKIKEIESIYMPSMPKIAGFTYWGYAD</sequence>
<dbReference type="Pfam" id="PF08241">
    <property type="entry name" value="Methyltransf_11"/>
    <property type="match status" value="1"/>
</dbReference>
<dbReference type="Proteomes" id="UP000004931">
    <property type="component" value="Unassembled WGS sequence"/>
</dbReference>
<dbReference type="EMBL" id="AAVT01000001">
    <property type="protein sequence ID" value="EAW32145.1"/>
    <property type="molecule type" value="Genomic_DNA"/>
</dbReference>
<evidence type="ECO:0000259" key="1">
    <source>
        <dbReference type="Pfam" id="PF08241"/>
    </source>
</evidence>
<dbReference type="PANTHER" id="PTHR45036">
    <property type="entry name" value="METHYLTRANSFERASE LIKE 7B"/>
    <property type="match status" value="1"/>
</dbReference>
<protein>
    <recommendedName>
        <fullName evidence="1">Methyltransferase type 11 domain-containing protein</fullName>
    </recommendedName>
</protein>
<dbReference type="eggNOG" id="COG2226">
    <property type="taxonomic scope" value="Bacteria"/>
</dbReference>
<evidence type="ECO:0000313" key="3">
    <source>
        <dbReference type="Proteomes" id="UP000004931"/>
    </source>
</evidence>
<name>A0Y7P1_9GAMM</name>
<dbReference type="GO" id="GO:0008757">
    <property type="term" value="F:S-adenosylmethionine-dependent methyltransferase activity"/>
    <property type="evidence" value="ECO:0007669"/>
    <property type="project" value="InterPro"/>
</dbReference>
<dbReference type="AlphaFoldDB" id="A0Y7P1"/>
<proteinExistence type="predicted"/>
<dbReference type="SUPFAM" id="SSF53335">
    <property type="entry name" value="S-adenosyl-L-methionine-dependent methyltransferases"/>
    <property type="match status" value="1"/>
</dbReference>
<dbReference type="InterPro" id="IPR052356">
    <property type="entry name" value="Thiol_S-MT"/>
</dbReference>
<evidence type="ECO:0000313" key="2">
    <source>
        <dbReference type="EMBL" id="EAW32145.1"/>
    </source>
</evidence>
<gene>
    <name evidence="2" type="ORF">GP2143_12856</name>
</gene>
<dbReference type="STRING" id="247633.GP2143_12856"/>
<dbReference type="CDD" id="cd02440">
    <property type="entry name" value="AdoMet_MTases"/>
    <property type="match status" value="1"/>
</dbReference>
<reference evidence="2 3" key="1">
    <citation type="journal article" date="2010" name="J. Bacteriol.">
        <title>Genome sequence of the oligotrophic marine Gammaproteobacterium HTCC2143, isolated from the Oregon Coast.</title>
        <authorList>
            <person name="Oh H.M."/>
            <person name="Kang I."/>
            <person name="Ferriera S."/>
            <person name="Giovannoni S.J."/>
            <person name="Cho J.C."/>
        </authorList>
    </citation>
    <scope>NUCLEOTIDE SEQUENCE [LARGE SCALE GENOMIC DNA]</scope>
    <source>
        <strain evidence="2 3">HTCC2143</strain>
    </source>
</reference>